<sequence length="76" mass="8164">MGDSDREPACARGHTRASTQASAPVNTHRPLLCYDLVMEERVARLTDSDGRAGRLSAPGGFNRTRAASGRALDRPL</sequence>
<comment type="caution">
    <text evidence="2">The sequence shown here is derived from an EMBL/GenBank/DDBJ whole genome shotgun (WGS) entry which is preliminary data.</text>
</comment>
<evidence type="ECO:0000313" key="3">
    <source>
        <dbReference type="Proteomes" id="UP001152622"/>
    </source>
</evidence>
<dbReference type="Proteomes" id="UP001152622">
    <property type="component" value="Chromosome 6"/>
</dbReference>
<keyword evidence="3" id="KW-1185">Reference proteome</keyword>
<protein>
    <submittedName>
        <fullName evidence="2">Uncharacterized protein</fullName>
    </submittedName>
</protein>
<accession>A0A9Q1FFY5</accession>
<feature type="region of interest" description="Disordered" evidence="1">
    <location>
        <begin position="1"/>
        <end position="24"/>
    </location>
</feature>
<name>A0A9Q1FFY5_SYNKA</name>
<reference evidence="2" key="1">
    <citation type="journal article" date="2023" name="Science">
        <title>Genome structures resolve the early diversification of teleost fishes.</title>
        <authorList>
            <person name="Parey E."/>
            <person name="Louis A."/>
            <person name="Montfort J."/>
            <person name="Bouchez O."/>
            <person name="Roques C."/>
            <person name="Iampietro C."/>
            <person name="Lluch J."/>
            <person name="Castinel A."/>
            <person name="Donnadieu C."/>
            <person name="Desvignes T."/>
            <person name="Floi Bucao C."/>
            <person name="Jouanno E."/>
            <person name="Wen M."/>
            <person name="Mejri S."/>
            <person name="Dirks R."/>
            <person name="Jansen H."/>
            <person name="Henkel C."/>
            <person name="Chen W.J."/>
            <person name="Zahm M."/>
            <person name="Cabau C."/>
            <person name="Klopp C."/>
            <person name="Thompson A.W."/>
            <person name="Robinson-Rechavi M."/>
            <person name="Braasch I."/>
            <person name="Lecointre G."/>
            <person name="Bobe J."/>
            <person name="Postlethwait J.H."/>
            <person name="Berthelot C."/>
            <person name="Roest Crollius H."/>
            <person name="Guiguen Y."/>
        </authorList>
    </citation>
    <scope>NUCLEOTIDE SEQUENCE</scope>
    <source>
        <strain evidence="2">WJC10195</strain>
    </source>
</reference>
<dbReference type="AlphaFoldDB" id="A0A9Q1FFY5"/>
<proteinExistence type="predicted"/>
<evidence type="ECO:0000313" key="2">
    <source>
        <dbReference type="EMBL" id="KAJ8357570.1"/>
    </source>
</evidence>
<organism evidence="2 3">
    <name type="scientific">Synaphobranchus kaupii</name>
    <name type="common">Kaup's arrowtooth eel</name>
    <dbReference type="NCBI Taxonomy" id="118154"/>
    <lineage>
        <taxon>Eukaryota</taxon>
        <taxon>Metazoa</taxon>
        <taxon>Chordata</taxon>
        <taxon>Craniata</taxon>
        <taxon>Vertebrata</taxon>
        <taxon>Euteleostomi</taxon>
        <taxon>Actinopterygii</taxon>
        <taxon>Neopterygii</taxon>
        <taxon>Teleostei</taxon>
        <taxon>Anguilliformes</taxon>
        <taxon>Synaphobranchidae</taxon>
        <taxon>Synaphobranchus</taxon>
    </lineage>
</organism>
<feature type="region of interest" description="Disordered" evidence="1">
    <location>
        <begin position="49"/>
        <end position="76"/>
    </location>
</feature>
<dbReference type="EMBL" id="JAINUF010000006">
    <property type="protein sequence ID" value="KAJ8357570.1"/>
    <property type="molecule type" value="Genomic_DNA"/>
</dbReference>
<gene>
    <name evidence="2" type="ORF">SKAU_G00203640</name>
</gene>
<evidence type="ECO:0000256" key="1">
    <source>
        <dbReference type="SAM" id="MobiDB-lite"/>
    </source>
</evidence>